<name>A0ABY9EBR5_9GAMM</name>
<evidence type="ECO:0000256" key="5">
    <source>
        <dbReference type="ARBA" id="ARBA00023136"/>
    </source>
</evidence>
<organism evidence="7 8">
    <name type="scientific">Microbulbifer spongiae</name>
    <dbReference type="NCBI Taxonomy" id="2944933"/>
    <lineage>
        <taxon>Bacteria</taxon>
        <taxon>Pseudomonadati</taxon>
        <taxon>Pseudomonadota</taxon>
        <taxon>Gammaproteobacteria</taxon>
        <taxon>Cellvibrionales</taxon>
        <taxon>Microbulbiferaceae</taxon>
        <taxon>Microbulbifer</taxon>
    </lineage>
</organism>
<sequence>MVGRLPLKWSRHLGRCAGGLAVLFRTEGLRLSRINLRLCYPAMDAGKREQLARESVVSTAMTGCEMASLWHHSWAVNKNTILGVRNLQLLSQGNEDGRGTLVLMPHTGNWEIFGIFLASLRPSMALYAPPKIAALDSIIRTGREQTGAQMVPTNVHGVRALLKCLKAGHIAMVLPDQEPDMGGDFAPFFGRPALTMTLAHNLLKRTQCHCVFGFGMRVEAGFELVFLPAEKAIYSDEQKVSLAAMNRGVEACIAAAPEQYQWEYKRFRKQPQGKSTVYRKKQ</sequence>
<protein>
    <submittedName>
        <fullName evidence="7">Lysophospholipid acyltransferase family protein</fullName>
    </submittedName>
</protein>
<dbReference type="EMBL" id="CP098023">
    <property type="protein sequence ID" value="WKD49900.1"/>
    <property type="molecule type" value="Genomic_DNA"/>
</dbReference>
<keyword evidence="6 7" id="KW-0012">Acyltransferase</keyword>
<comment type="subcellular location">
    <subcellularLocation>
        <location evidence="1">Cell inner membrane</location>
    </subcellularLocation>
</comment>
<evidence type="ECO:0000256" key="2">
    <source>
        <dbReference type="ARBA" id="ARBA00022475"/>
    </source>
</evidence>
<keyword evidence="2" id="KW-1003">Cell membrane</keyword>
<dbReference type="CDD" id="cd07984">
    <property type="entry name" value="LPLAT_LABLAT-like"/>
    <property type="match status" value="1"/>
</dbReference>
<dbReference type="InterPro" id="IPR004960">
    <property type="entry name" value="LipA_acyltrans"/>
</dbReference>
<evidence type="ECO:0000256" key="1">
    <source>
        <dbReference type="ARBA" id="ARBA00004533"/>
    </source>
</evidence>
<dbReference type="Proteomes" id="UP001321520">
    <property type="component" value="Chromosome"/>
</dbReference>
<dbReference type="PANTHER" id="PTHR30606">
    <property type="entry name" value="LIPID A BIOSYNTHESIS LAUROYL ACYLTRANSFERASE"/>
    <property type="match status" value="1"/>
</dbReference>
<proteinExistence type="predicted"/>
<dbReference type="Pfam" id="PF03279">
    <property type="entry name" value="Lip_A_acyltrans"/>
    <property type="match status" value="1"/>
</dbReference>
<dbReference type="RefSeq" id="WP_301415746.1">
    <property type="nucleotide sequence ID" value="NZ_CP098023.1"/>
</dbReference>
<dbReference type="PIRSF" id="PIRSF026649">
    <property type="entry name" value="MsbB"/>
    <property type="match status" value="1"/>
</dbReference>
<keyword evidence="8" id="KW-1185">Reference proteome</keyword>
<evidence type="ECO:0000256" key="4">
    <source>
        <dbReference type="ARBA" id="ARBA00022679"/>
    </source>
</evidence>
<keyword evidence="4" id="KW-0808">Transferase</keyword>
<keyword evidence="3" id="KW-0997">Cell inner membrane</keyword>
<evidence type="ECO:0000256" key="6">
    <source>
        <dbReference type="ARBA" id="ARBA00023315"/>
    </source>
</evidence>
<reference evidence="7 8" key="1">
    <citation type="submission" date="2022-05" db="EMBL/GenBank/DDBJ databases">
        <title>Microbulbifer sp. nov., isolated from sponge.</title>
        <authorList>
            <person name="Gao L."/>
        </authorList>
    </citation>
    <scope>NUCLEOTIDE SEQUENCE [LARGE SCALE GENOMIC DNA]</scope>
    <source>
        <strain evidence="7 8">MI-G</strain>
    </source>
</reference>
<gene>
    <name evidence="7" type="ORF">M8T91_00275</name>
</gene>
<keyword evidence="5" id="KW-0472">Membrane</keyword>
<dbReference type="PANTHER" id="PTHR30606:SF10">
    <property type="entry name" value="PHOSPHATIDYLINOSITOL MANNOSIDE ACYLTRANSFERASE"/>
    <property type="match status" value="1"/>
</dbReference>
<accession>A0ABY9EBR5</accession>
<evidence type="ECO:0000256" key="3">
    <source>
        <dbReference type="ARBA" id="ARBA00022519"/>
    </source>
</evidence>
<evidence type="ECO:0000313" key="7">
    <source>
        <dbReference type="EMBL" id="WKD49900.1"/>
    </source>
</evidence>
<evidence type="ECO:0000313" key="8">
    <source>
        <dbReference type="Proteomes" id="UP001321520"/>
    </source>
</evidence>
<dbReference type="GO" id="GO:0016746">
    <property type="term" value="F:acyltransferase activity"/>
    <property type="evidence" value="ECO:0007669"/>
    <property type="project" value="UniProtKB-KW"/>
</dbReference>